<sequence length="185" mass="21180">MNTNICKDYELQAGKYIDSFIRTINSYRTGKASPDLLNGIKIMYNNKLTSIRQLATISLESTKSVIITAFDNSLNPIINKSIIAANLGLVPYLETNLIRILFPDLSETYRYSLVKLVHNEAEKVRVTIRNTRRMFNNKLKDLFKKKLLSKDNMEAFQIKIQTITDCLIKKVNNIALSKEAEMLSL</sequence>
<dbReference type="Gene3D" id="1.10.132.20">
    <property type="entry name" value="Ribosome-recycling factor"/>
    <property type="match status" value="1"/>
</dbReference>
<feature type="domain" description="Ribosome recycling factor" evidence="3">
    <location>
        <begin position="23"/>
        <end position="183"/>
    </location>
</feature>
<reference evidence="4 5" key="1">
    <citation type="journal article" date="2017" name="ISME J.">
        <title>Tremblaya phenacola PPER: an evolutionary beta-gammaproteobacterium collage.</title>
        <authorList>
            <person name="Gil R."/>
            <person name="Vargas-Chavez C."/>
            <person name="Lopez-Madrigal S."/>
            <person name="Santos-Garcia D."/>
            <person name="Latorre A."/>
            <person name="Moya A."/>
        </authorList>
    </citation>
    <scope>NUCLEOTIDE SEQUENCE [LARGE SCALE GENOMIC DNA]</scope>
    <source>
        <strain evidence="4 5">PPER</strain>
    </source>
</reference>
<comment type="similarity">
    <text evidence="1">Belongs to the RRF family.</text>
</comment>
<evidence type="ECO:0000259" key="3">
    <source>
        <dbReference type="Pfam" id="PF01765"/>
    </source>
</evidence>
<name>A0A2G0V798_9PROT</name>
<dbReference type="GO" id="GO:0002184">
    <property type="term" value="P:cytoplasmic translational termination"/>
    <property type="evidence" value="ECO:0007669"/>
    <property type="project" value="TreeGrafter"/>
</dbReference>
<dbReference type="InterPro" id="IPR002661">
    <property type="entry name" value="Ribosome_recyc_fac"/>
</dbReference>
<keyword evidence="2" id="KW-0648">Protein biosynthesis</keyword>
<dbReference type="GO" id="GO:0005829">
    <property type="term" value="C:cytosol"/>
    <property type="evidence" value="ECO:0007669"/>
    <property type="project" value="GOC"/>
</dbReference>
<dbReference type="InterPro" id="IPR023584">
    <property type="entry name" value="Ribosome_recyc_fac_dom"/>
</dbReference>
<dbReference type="GO" id="GO:0043023">
    <property type="term" value="F:ribosomal large subunit binding"/>
    <property type="evidence" value="ECO:0007669"/>
    <property type="project" value="TreeGrafter"/>
</dbReference>
<organism evidence="4 5">
    <name type="scientific">Candidatus Tremblayella phenacoccinincola</name>
    <dbReference type="NCBI Taxonomy" id="1010676"/>
    <lineage>
        <taxon>Bacteria</taxon>
        <taxon>Pseudomonadati</taxon>
        <taxon>Pseudomonadota</taxon>
        <taxon>Betaproteobacteria</taxon>
        <taxon>Candidatus Tremblayella</taxon>
    </lineage>
</organism>
<comment type="caution">
    <text evidence="4">The sequence shown here is derived from an EMBL/GenBank/DDBJ whole genome shotgun (WGS) entry which is preliminary data.</text>
</comment>
<proteinExistence type="inferred from homology"/>
<dbReference type="RefSeq" id="WP_186787041.1">
    <property type="nucleotide sequence ID" value="NZ_MKGN01000007.1"/>
</dbReference>
<evidence type="ECO:0000313" key="4">
    <source>
        <dbReference type="EMBL" id="PHN16323.1"/>
    </source>
</evidence>
<accession>A0A2G0V798</accession>
<dbReference type="Gene3D" id="3.30.1360.40">
    <property type="match status" value="1"/>
</dbReference>
<dbReference type="PANTHER" id="PTHR20982">
    <property type="entry name" value="RIBOSOME RECYCLING FACTOR"/>
    <property type="match status" value="1"/>
</dbReference>
<dbReference type="SUPFAM" id="SSF55194">
    <property type="entry name" value="Ribosome recycling factor, RRF"/>
    <property type="match status" value="1"/>
</dbReference>
<evidence type="ECO:0000313" key="5">
    <source>
        <dbReference type="Proteomes" id="UP000222818"/>
    </source>
</evidence>
<dbReference type="Proteomes" id="UP000222818">
    <property type="component" value="Unassembled WGS sequence"/>
</dbReference>
<protein>
    <submittedName>
        <fullName evidence="4">Ribosome-recycling factor</fullName>
    </submittedName>
</protein>
<gene>
    <name evidence="4" type="primary">frr</name>
    <name evidence="4" type="ORF">TPPER_00065</name>
</gene>
<evidence type="ECO:0000256" key="1">
    <source>
        <dbReference type="ARBA" id="ARBA00005912"/>
    </source>
</evidence>
<keyword evidence="5" id="KW-1185">Reference proteome</keyword>
<dbReference type="PANTHER" id="PTHR20982:SF3">
    <property type="entry name" value="MITOCHONDRIAL RIBOSOME RECYCLING FACTOR PSEUDO 1"/>
    <property type="match status" value="1"/>
</dbReference>
<evidence type="ECO:0000256" key="2">
    <source>
        <dbReference type="ARBA" id="ARBA00022917"/>
    </source>
</evidence>
<dbReference type="InterPro" id="IPR036191">
    <property type="entry name" value="RRF_sf"/>
</dbReference>
<dbReference type="AlphaFoldDB" id="A0A2G0V798"/>
<dbReference type="Pfam" id="PF01765">
    <property type="entry name" value="RRF"/>
    <property type="match status" value="1"/>
</dbReference>
<dbReference type="EMBL" id="MKGN01000007">
    <property type="protein sequence ID" value="PHN16323.1"/>
    <property type="molecule type" value="Genomic_DNA"/>
</dbReference>